<dbReference type="InterPro" id="IPR001343">
    <property type="entry name" value="Hemolysn_Ca-bd"/>
</dbReference>
<dbReference type="InterPro" id="IPR011049">
    <property type="entry name" value="Serralysin-like_metalloprot_C"/>
</dbReference>
<comment type="subcellular location">
    <subcellularLocation>
        <location evidence="1">Secreted</location>
    </subcellularLocation>
</comment>
<dbReference type="AlphaFoldDB" id="A0A6N8DS33"/>
<comment type="caution">
    <text evidence="3">The sequence shown here is derived from an EMBL/GenBank/DDBJ whole genome shotgun (WGS) entry which is preliminary data.</text>
</comment>
<gene>
    <name evidence="3" type="ORF">GJ654_13455</name>
</gene>
<dbReference type="InterPro" id="IPR050557">
    <property type="entry name" value="RTX_toxin/Mannuronan_C5-epim"/>
</dbReference>
<evidence type="ECO:0000256" key="1">
    <source>
        <dbReference type="ARBA" id="ARBA00004613"/>
    </source>
</evidence>
<dbReference type="Proteomes" id="UP000439113">
    <property type="component" value="Unassembled WGS sequence"/>
</dbReference>
<dbReference type="Pfam" id="PF00353">
    <property type="entry name" value="HemolysinCabind"/>
    <property type="match status" value="3"/>
</dbReference>
<dbReference type="PANTHER" id="PTHR38340:SF1">
    <property type="entry name" value="S-LAYER PROTEIN"/>
    <property type="match status" value="1"/>
</dbReference>
<dbReference type="OrthoDB" id="7876310at2"/>
<dbReference type="PANTHER" id="PTHR38340">
    <property type="entry name" value="S-LAYER PROTEIN"/>
    <property type="match status" value="1"/>
</dbReference>
<organism evidence="3 4">
    <name type="scientific">Rhodoblastus acidophilus</name>
    <name type="common">Rhodopseudomonas acidophila</name>
    <dbReference type="NCBI Taxonomy" id="1074"/>
    <lineage>
        <taxon>Bacteria</taxon>
        <taxon>Pseudomonadati</taxon>
        <taxon>Pseudomonadota</taxon>
        <taxon>Alphaproteobacteria</taxon>
        <taxon>Hyphomicrobiales</taxon>
        <taxon>Rhodoblastaceae</taxon>
        <taxon>Rhodoblastus</taxon>
    </lineage>
</organism>
<keyword evidence="2" id="KW-0964">Secreted</keyword>
<evidence type="ECO:0000256" key="2">
    <source>
        <dbReference type="ARBA" id="ARBA00022525"/>
    </source>
</evidence>
<protein>
    <recommendedName>
        <fullName evidence="5">Calcium-binding protein</fullName>
    </recommendedName>
</protein>
<accession>A0A6N8DS33</accession>
<dbReference type="SUPFAM" id="SSF51120">
    <property type="entry name" value="beta-Roll"/>
    <property type="match status" value="1"/>
</dbReference>
<name>A0A6N8DS33_RHOAC</name>
<dbReference type="GO" id="GO:0005509">
    <property type="term" value="F:calcium ion binding"/>
    <property type="evidence" value="ECO:0007669"/>
    <property type="project" value="InterPro"/>
</dbReference>
<dbReference type="RefSeq" id="WP_155446684.1">
    <property type="nucleotide sequence ID" value="NZ_JAOQNR010000013.1"/>
</dbReference>
<dbReference type="Gene3D" id="2.150.10.10">
    <property type="entry name" value="Serralysin-like metalloprotease, C-terminal"/>
    <property type="match status" value="2"/>
</dbReference>
<evidence type="ECO:0000313" key="4">
    <source>
        <dbReference type="Proteomes" id="UP000439113"/>
    </source>
</evidence>
<dbReference type="GO" id="GO:0005576">
    <property type="term" value="C:extracellular region"/>
    <property type="evidence" value="ECO:0007669"/>
    <property type="project" value="UniProtKB-SubCell"/>
</dbReference>
<dbReference type="PRINTS" id="PR00313">
    <property type="entry name" value="CABNDNGRPT"/>
</dbReference>
<evidence type="ECO:0008006" key="5">
    <source>
        <dbReference type="Google" id="ProtNLM"/>
    </source>
</evidence>
<evidence type="ECO:0000313" key="3">
    <source>
        <dbReference type="EMBL" id="MTV31993.1"/>
    </source>
</evidence>
<reference evidence="3 4" key="1">
    <citation type="submission" date="2019-11" db="EMBL/GenBank/DDBJ databases">
        <title>Whole-genome sequence of a Rhodoblastus acidophilus DSM 142.</title>
        <authorList>
            <person name="Kyndt J.A."/>
            <person name="Meyer T.E."/>
        </authorList>
    </citation>
    <scope>NUCLEOTIDE SEQUENCE [LARGE SCALE GENOMIC DNA]</scope>
    <source>
        <strain evidence="3 4">DSM 142</strain>
    </source>
</reference>
<proteinExistence type="predicted"/>
<sequence length="290" mass="29065">MAQYALDLSTAQTVSDAAVQSILNTLNPSLGALSDEQLASFEEQLSSIGTGGSLTLQGVQIDQADSTGDHTVYNMKFAVGQGIEVQAGEGFDTISASGSDTVYGSTSATGAAKLVATGGDNLLFGGAGADSIYAGTGHDTLVGGDGNQALYGSSSHSGAALLIAGSGDQILKAGSGNDTLMATSGDDKLYGGTGNSTLISGYGHDTMYGGSGPLAKTTFVVTSDTFDGDVIKGSMTGGTSIVEFADLNRSDVAINTDAKTGVTTVSYGGQSMQMSKVSEIDFANGQHLKL</sequence>
<dbReference type="EMBL" id="WNKS01000012">
    <property type="protein sequence ID" value="MTV31993.1"/>
    <property type="molecule type" value="Genomic_DNA"/>
</dbReference>